<feature type="transmembrane region" description="Helical" evidence="5">
    <location>
        <begin position="90"/>
        <end position="113"/>
    </location>
</feature>
<comment type="caution">
    <text evidence="6">The sequence shown here is derived from an EMBL/GenBank/DDBJ whole genome shotgun (WGS) entry which is preliminary data.</text>
</comment>
<organism evidence="6 7">
    <name type="scientific">Thiomicrorhabdus heinhorstiae</name>
    <dbReference type="NCBI Taxonomy" id="2748010"/>
    <lineage>
        <taxon>Bacteria</taxon>
        <taxon>Pseudomonadati</taxon>
        <taxon>Pseudomonadota</taxon>
        <taxon>Gammaproteobacteria</taxon>
        <taxon>Thiotrichales</taxon>
        <taxon>Piscirickettsiaceae</taxon>
        <taxon>Thiomicrorhabdus</taxon>
    </lineage>
</organism>
<evidence type="ECO:0000313" key="6">
    <source>
        <dbReference type="EMBL" id="MBF6057927.1"/>
    </source>
</evidence>
<dbReference type="PANTHER" id="PTHR10361:SF28">
    <property type="entry name" value="P3 PROTEIN-RELATED"/>
    <property type="match status" value="1"/>
</dbReference>
<keyword evidence="3 5" id="KW-1133">Transmembrane helix</keyword>
<protein>
    <submittedName>
        <fullName evidence="6">Bile acid:sodium symporter family protein</fullName>
    </submittedName>
</protein>
<dbReference type="Gene3D" id="1.20.1530.20">
    <property type="match status" value="1"/>
</dbReference>
<evidence type="ECO:0000256" key="2">
    <source>
        <dbReference type="ARBA" id="ARBA00022692"/>
    </source>
</evidence>
<dbReference type="InterPro" id="IPR038770">
    <property type="entry name" value="Na+/solute_symporter_sf"/>
</dbReference>
<reference evidence="6 7" key="2">
    <citation type="submission" date="2020-11" db="EMBL/GenBank/DDBJ databases">
        <title>Sulfur oxidizing isolate from Hospital Hole Sinkhole.</title>
        <authorList>
            <person name="Scott K.M."/>
        </authorList>
    </citation>
    <scope>NUCLEOTIDE SEQUENCE [LARGE SCALE GENOMIC DNA]</scope>
    <source>
        <strain evidence="6 7">HH1</strain>
    </source>
</reference>
<feature type="transmembrane region" description="Helical" evidence="5">
    <location>
        <begin position="155"/>
        <end position="175"/>
    </location>
</feature>
<keyword evidence="7" id="KW-1185">Reference proteome</keyword>
<dbReference type="PANTHER" id="PTHR10361">
    <property type="entry name" value="SODIUM-BILE ACID COTRANSPORTER"/>
    <property type="match status" value="1"/>
</dbReference>
<keyword evidence="2 5" id="KW-0812">Transmembrane</keyword>
<dbReference type="RefSeq" id="WP_185978069.1">
    <property type="nucleotide sequence ID" value="NZ_JACBGI020000008.1"/>
</dbReference>
<name>A0ABS0BVS4_9GAMM</name>
<gene>
    <name evidence="6" type="ORF">H8792_006185</name>
</gene>
<evidence type="ECO:0000256" key="3">
    <source>
        <dbReference type="ARBA" id="ARBA00022989"/>
    </source>
</evidence>
<proteinExistence type="predicted"/>
<dbReference type="InterPro" id="IPR002657">
    <property type="entry name" value="BilAc:Na_symport/Acr3"/>
</dbReference>
<dbReference type="EMBL" id="JACBGI020000008">
    <property type="protein sequence ID" value="MBF6057927.1"/>
    <property type="molecule type" value="Genomic_DNA"/>
</dbReference>
<dbReference type="Pfam" id="PF01758">
    <property type="entry name" value="SBF"/>
    <property type="match status" value="1"/>
</dbReference>
<accession>A0ABS0BVS4</accession>
<keyword evidence="4 5" id="KW-0472">Membrane</keyword>
<evidence type="ECO:0000313" key="7">
    <source>
        <dbReference type="Proteomes" id="UP001193680"/>
    </source>
</evidence>
<feature type="transmembrane region" description="Helical" evidence="5">
    <location>
        <begin position="32"/>
        <end position="49"/>
    </location>
</feature>
<reference evidence="6 7" key="1">
    <citation type="submission" date="2020-06" db="EMBL/GenBank/DDBJ databases">
        <authorList>
            <person name="Scott K."/>
        </authorList>
    </citation>
    <scope>NUCLEOTIDE SEQUENCE [LARGE SCALE GENOMIC DNA]</scope>
    <source>
        <strain evidence="6 7">HH1</strain>
    </source>
</reference>
<sequence>MAALIGFPLWLLLALGAAVVFTDQLKEMKSWILPLLMWVMLMMGMTLRWQNFAAVWRRKILVFYGVLLQFVFMPLFAWLLATWLQLPLEWMIGMILVGVTAGGTASNVVAYLAKGDLALSVSMTLVSTLLATALMPLLTWVYLQQSIEVPVLSMLWTLGKLILFPLILGMLIAHFFEKAIERSSHLLPHLAQFAIAFIIGIIVALNLPNLHTIGSALILAIVLHNLLGLMAGYFGTRLMGYDSVLARTVAIEVAMQNSGLSVALAIKYFSPMAALPGALFSIWHNLSGMAFAAYWRLRENSGGKARR</sequence>
<evidence type="ECO:0000256" key="4">
    <source>
        <dbReference type="ARBA" id="ARBA00023136"/>
    </source>
</evidence>
<feature type="transmembrane region" description="Helical" evidence="5">
    <location>
        <begin position="213"/>
        <end position="232"/>
    </location>
</feature>
<dbReference type="Proteomes" id="UP001193680">
    <property type="component" value="Unassembled WGS sequence"/>
</dbReference>
<feature type="transmembrane region" description="Helical" evidence="5">
    <location>
        <begin position="125"/>
        <end position="143"/>
    </location>
</feature>
<evidence type="ECO:0000256" key="5">
    <source>
        <dbReference type="SAM" id="Phobius"/>
    </source>
</evidence>
<feature type="transmembrane region" description="Helical" evidence="5">
    <location>
        <begin position="187"/>
        <end position="207"/>
    </location>
</feature>
<feature type="transmembrane region" description="Helical" evidence="5">
    <location>
        <begin position="61"/>
        <end position="84"/>
    </location>
</feature>
<evidence type="ECO:0000256" key="1">
    <source>
        <dbReference type="ARBA" id="ARBA00004141"/>
    </source>
</evidence>
<dbReference type="InterPro" id="IPR004710">
    <property type="entry name" value="Bilac:Na_transpt"/>
</dbReference>
<comment type="subcellular location">
    <subcellularLocation>
        <location evidence="1">Membrane</location>
        <topology evidence="1">Multi-pass membrane protein</topology>
    </subcellularLocation>
</comment>